<dbReference type="PROSITE" id="PS50157">
    <property type="entry name" value="ZINC_FINGER_C2H2_2"/>
    <property type="match status" value="1"/>
</dbReference>
<proteinExistence type="predicted"/>
<feature type="compositionally biased region" description="Low complexity" evidence="2">
    <location>
        <begin position="125"/>
        <end position="139"/>
    </location>
</feature>
<feature type="compositionally biased region" description="Low complexity" evidence="2">
    <location>
        <begin position="326"/>
        <end position="339"/>
    </location>
</feature>
<reference evidence="4" key="1">
    <citation type="submission" date="2013-11" db="EMBL/GenBank/DDBJ databases">
        <title>Genome sequence of the fusiform rust pathogen reveals effectors for host alternation and coevolution with pine.</title>
        <authorList>
            <consortium name="DOE Joint Genome Institute"/>
            <person name="Smith K."/>
            <person name="Pendleton A."/>
            <person name="Kubisiak T."/>
            <person name="Anderson C."/>
            <person name="Salamov A."/>
            <person name="Aerts A."/>
            <person name="Riley R."/>
            <person name="Clum A."/>
            <person name="Lindquist E."/>
            <person name="Ence D."/>
            <person name="Campbell M."/>
            <person name="Kronenberg Z."/>
            <person name="Feau N."/>
            <person name="Dhillon B."/>
            <person name="Hamelin R."/>
            <person name="Burleigh J."/>
            <person name="Smith J."/>
            <person name="Yandell M."/>
            <person name="Nelson C."/>
            <person name="Grigoriev I."/>
            <person name="Davis J."/>
        </authorList>
    </citation>
    <scope>NUCLEOTIDE SEQUENCE</scope>
    <source>
        <strain evidence="4">G11</strain>
    </source>
</reference>
<name>A0A9P6NMM1_9BASI</name>
<feature type="region of interest" description="Disordered" evidence="2">
    <location>
        <begin position="321"/>
        <end position="346"/>
    </location>
</feature>
<keyword evidence="1" id="KW-0862">Zinc</keyword>
<protein>
    <recommendedName>
        <fullName evidence="3">C2H2-type domain-containing protein</fullName>
    </recommendedName>
</protein>
<feature type="compositionally biased region" description="Polar residues" evidence="2">
    <location>
        <begin position="140"/>
        <end position="150"/>
    </location>
</feature>
<keyword evidence="1" id="KW-0863">Zinc-finger</keyword>
<dbReference type="InterPro" id="IPR013087">
    <property type="entry name" value="Znf_C2H2_type"/>
</dbReference>
<organism evidence="4 5">
    <name type="scientific">Cronartium quercuum f. sp. fusiforme G11</name>
    <dbReference type="NCBI Taxonomy" id="708437"/>
    <lineage>
        <taxon>Eukaryota</taxon>
        <taxon>Fungi</taxon>
        <taxon>Dikarya</taxon>
        <taxon>Basidiomycota</taxon>
        <taxon>Pucciniomycotina</taxon>
        <taxon>Pucciniomycetes</taxon>
        <taxon>Pucciniales</taxon>
        <taxon>Coleosporiaceae</taxon>
        <taxon>Cronartium</taxon>
    </lineage>
</organism>
<feature type="region of interest" description="Disordered" evidence="2">
    <location>
        <begin position="211"/>
        <end position="244"/>
    </location>
</feature>
<dbReference type="Proteomes" id="UP000886653">
    <property type="component" value="Unassembled WGS sequence"/>
</dbReference>
<gene>
    <name evidence="4" type="ORF">CROQUDRAFT_133212</name>
</gene>
<feature type="domain" description="C2H2-type" evidence="3">
    <location>
        <begin position="407"/>
        <end position="438"/>
    </location>
</feature>
<accession>A0A9P6NMM1</accession>
<feature type="region of interest" description="Disordered" evidence="2">
    <location>
        <begin position="123"/>
        <end position="189"/>
    </location>
</feature>
<evidence type="ECO:0000256" key="1">
    <source>
        <dbReference type="PROSITE-ProRule" id="PRU00042"/>
    </source>
</evidence>
<comment type="caution">
    <text evidence="4">The sequence shown here is derived from an EMBL/GenBank/DDBJ whole genome shotgun (WGS) entry which is preliminary data.</text>
</comment>
<keyword evidence="5" id="KW-1185">Reference proteome</keyword>
<dbReference type="EMBL" id="MU167263">
    <property type="protein sequence ID" value="KAG0146236.1"/>
    <property type="molecule type" value="Genomic_DNA"/>
</dbReference>
<sequence length="442" mass="49841">MSQPIPHSYSTPSHQNLQRQWRQLSLQSIQRRAISSPILSTCRANSFEGYPSLRIGSGNVVEGRRASLGSLTRVVPDSTCEANRSSDLDRCEPMGDDQLPSYQQVLQQICDDRANRSDIIRRTTQHSSSRSSFHPQPDSTNSTLQETSIPPNIPTKPTLFHISNLNHPTIPFPSSNLPPSSPSNQNQRLRSISEPALPTTLTIPTNLQFRTTTTTRTRTTRRRPQGPRKPMILREPSNTPSHSFGLDSSINKMMDLNSCFGYKHLHVSPFLSKTTSNKVLRESTPPVTLKKSRPEIFWLPLHKNDDDDFFKRYKALHVSPIPFKPSTTTTTTSSSSSSSPNLNKKKTCSLVQNISKNENIQRRRKSLTERLNNRKKVLIGNAINKNSIEDHDDHNHSSSSSSSLNLKKCKICNSFFCSQSILQRHIALVHSHHSNQKSSYFT</sequence>
<evidence type="ECO:0000256" key="2">
    <source>
        <dbReference type="SAM" id="MobiDB-lite"/>
    </source>
</evidence>
<dbReference type="GO" id="GO:0008270">
    <property type="term" value="F:zinc ion binding"/>
    <property type="evidence" value="ECO:0007669"/>
    <property type="project" value="UniProtKB-KW"/>
</dbReference>
<evidence type="ECO:0000313" key="4">
    <source>
        <dbReference type="EMBL" id="KAG0146236.1"/>
    </source>
</evidence>
<evidence type="ECO:0000259" key="3">
    <source>
        <dbReference type="PROSITE" id="PS50157"/>
    </source>
</evidence>
<evidence type="ECO:0000313" key="5">
    <source>
        <dbReference type="Proteomes" id="UP000886653"/>
    </source>
</evidence>
<dbReference type="PROSITE" id="PS00028">
    <property type="entry name" value="ZINC_FINGER_C2H2_1"/>
    <property type="match status" value="1"/>
</dbReference>
<keyword evidence="1" id="KW-0479">Metal-binding</keyword>
<dbReference type="AlphaFoldDB" id="A0A9P6NMM1"/>